<accession>A0A940PYA5</accession>
<comment type="caution">
    <text evidence="1">The sequence shown here is derived from an EMBL/GenBank/DDBJ whole genome shotgun (WGS) entry which is preliminary data.</text>
</comment>
<protein>
    <recommendedName>
        <fullName evidence="3">Desulfoferrodoxin N-terminal domain-containing protein</fullName>
    </recommendedName>
</protein>
<proteinExistence type="predicted"/>
<sequence>MNQVGKRYVCAECSTQIMCVKPGAGSFVCCGAEMQLESAKPLPSSD</sequence>
<evidence type="ECO:0000313" key="2">
    <source>
        <dbReference type="Proteomes" id="UP000675163"/>
    </source>
</evidence>
<dbReference type="SUPFAM" id="SSF57802">
    <property type="entry name" value="Rubredoxin-like"/>
    <property type="match status" value="1"/>
</dbReference>
<dbReference type="EMBL" id="JAFIDA010000001">
    <property type="protein sequence ID" value="MBP1327291.1"/>
    <property type="molecule type" value="Genomic_DNA"/>
</dbReference>
<keyword evidence="2" id="KW-1185">Reference proteome</keyword>
<name>A0A940PYA5_9MICO</name>
<dbReference type="InterPro" id="IPR038094">
    <property type="entry name" value="Desulfoferrodoxin_N_sf"/>
</dbReference>
<gene>
    <name evidence="1" type="ORF">JOF28_002523</name>
</gene>
<reference evidence="1" key="1">
    <citation type="submission" date="2021-02" db="EMBL/GenBank/DDBJ databases">
        <title>Sequencing the genomes of 1000 actinobacteria strains.</title>
        <authorList>
            <person name="Klenk H.-P."/>
        </authorList>
    </citation>
    <scope>NUCLEOTIDE SEQUENCE</scope>
    <source>
        <strain evidence="1">DSM 22850</strain>
    </source>
</reference>
<dbReference type="AlphaFoldDB" id="A0A940PYA5"/>
<evidence type="ECO:0008006" key="3">
    <source>
        <dbReference type="Google" id="ProtNLM"/>
    </source>
</evidence>
<dbReference type="Gene3D" id="2.20.28.100">
    <property type="entry name" value="Desulphoferrodoxin, N-terminal domain"/>
    <property type="match status" value="1"/>
</dbReference>
<organism evidence="1 2">
    <name type="scientific">Leucobacter exalbidus</name>
    <dbReference type="NCBI Taxonomy" id="662960"/>
    <lineage>
        <taxon>Bacteria</taxon>
        <taxon>Bacillati</taxon>
        <taxon>Actinomycetota</taxon>
        <taxon>Actinomycetes</taxon>
        <taxon>Micrococcales</taxon>
        <taxon>Microbacteriaceae</taxon>
        <taxon>Leucobacter</taxon>
    </lineage>
</organism>
<dbReference type="Proteomes" id="UP000675163">
    <property type="component" value="Unassembled WGS sequence"/>
</dbReference>
<evidence type="ECO:0000313" key="1">
    <source>
        <dbReference type="EMBL" id="MBP1327291.1"/>
    </source>
</evidence>